<name>A0A1V9XM78_9ACAR</name>
<feature type="compositionally biased region" description="Gly residues" evidence="1">
    <location>
        <begin position="180"/>
        <end position="190"/>
    </location>
</feature>
<protein>
    <submittedName>
        <fullName evidence="3">Tudor domain-containing protein 7B-like</fullName>
    </submittedName>
</protein>
<dbReference type="OrthoDB" id="10034606at2759"/>
<evidence type="ECO:0000313" key="4">
    <source>
        <dbReference type="Proteomes" id="UP000192247"/>
    </source>
</evidence>
<reference evidence="3 4" key="1">
    <citation type="journal article" date="2017" name="Gigascience">
        <title>Draft genome of the honey bee ectoparasitic mite, Tropilaelaps mercedesae, is shaped by the parasitic life history.</title>
        <authorList>
            <person name="Dong X."/>
            <person name="Armstrong S.D."/>
            <person name="Xia D."/>
            <person name="Makepeace B.L."/>
            <person name="Darby A.C."/>
            <person name="Kadowaki T."/>
        </authorList>
    </citation>
    <scope>NUCLEOTIDE SEQUENCE [LARGE SCALE GENOMIC DNA]</scope>
    <source>
        <strain evidence="3">Wuxi-XJTLU</strain>
    </source>
</reference>
<comment type="caution">
    <text evidence="3">The sequence shown here is derived from an EMBL/GenBank/DDBJ whole genome shotgun (WGS) entry which is preliminary data.</text>
</comment>
<dbReference type="InterPro" id="IPR041966">
    <property type="entry name" value="LOTUS-like"/>
</dbReference>
<dbReference type="PROSITE" id="PS51644">
    <property type="entry name" value="HTH_OST"/>
    <property type="match status" value="1"/>
</dbReference>
<feature type="non-terminal residue" evidence="3">
    <location>
        <position position="219"/>
    </location>
</feature>
<dbReference type="Pfam" id="PF12872">
    <property type="entry name" value="OST-HTH"/>
    <property type="match status" value="1"/>
</dbReference>
<proteinExistence type="predicted"/>
<accession>A0A1V9XM78</accession>
<feature type="region of interest" description="Disordered" evidence="1">
    <location>
        <begin position="165"/>
        <end position="219"/>
    </location>
</feature>
<gene>
    <name evidence="3" type="ORF">BIW11_08947</name>
</gene>
<feature type="compositionally biased region" description="Low complexity" evidence="1">
    <location>
        <begin position="167"/>
        <end position="179"/>
    </location>
</feature>
<feature type="compositionally biased region" description="Basic and acidic residues" evidence="1">
    <location>
        <begin position="33"/>
        <end position="45"/>
    </location>
</feature>
<dbReference type="Proteomes" id="UP000192247">
    <property type="component" value="Unassembled WGS sequence"/>
</dbReference>
<evidence type="ECO:0000256" key="1">
    <source>
        <dbReference type="SAM" id="MobiDB-lite"/>
    </source>
</evidence>
<feature type="domain" description="HTH OST-type" evidence="2">
    <location>
        <begin position="84"/>
        <end position="155"/>
    </location>
</feature>
<organism evidence="3 4">
    <name type="scientific">Tropilaelaps mercedesae</name>
    <dbReference type="NCBI Taxonomy" id="418985"/>
    <lineage>
        <taxon>Eukaryota</taxon>
        <taxon>Metazoa</taxon>
        <taxon>Ecdysozoa</taxon>
        <taxon>Arthropoda</taxon>
        <taxon>Chelicerata</taxon>
        <taxon>Arachnida</taxon>
        <taxon>Acari</taxon>
        <taxon>Parasitiformes</taxon>
        <taxon>Mesostigmata</taxon>
        <taxon>Gamasina</taxon>
        <taxon>Dermanyssoidea</taxon>
        <taxon>Laelapidae</taxon>
        <taxon>Tropilaelaps</taxon>
    </lineage>
</organism>
<feature type="compositionally biased region" description="Polar residues" evidence="1">
    <location>
        <begin position="209"/>
        <end position="219"/>
    </location>
</feature>
<dbReference type="Gene3D" id="3.30.420.610">
    <property type="entry name" value="LOTUS domain-like"/>
    <property type="match status" value="1"/>
</dbReference>
<sequence>MTHGGWGQSRGQVHNVFESAPPHAAVDRLSPNPDRERVPPRRENDELTIGAPLTNEIMHYPQNPAVSSLRSAASTLSEAASKMEGVDLANNLRNLLRSAKGGIPLKRLDEEFYTFAGVHIPLGAFRNLEELLKTLPDVCTLRTNDRGHIAVYGTKSRGHQTATVLGGHSKAASSSDRSGAAGGHSGGAGGSSKRPPPGGRGGRGLHPQAPQNNTPHYTP</sequence>
<evidence type="ECO:0000259" key="2">
    <source>
        <dbReference type="PROSITE" id="PS51644"/>
    </source>
</evidence>
<feature type="region of interest" description="Disordered" evidence="1">
    <location>
        <begin position="1"/>
        <end position="46"/>
    </location>
</feature>
<keyword evidence="4" id="KW-1185">Reference proteome</keyword>
<dbReference type="InterPro" id="IPR025605">
    <property type="entry name" value="OST-HTH/LOTUS_dom"/>
</dbReference>
<evidence type="ECO:0000313" key="3">
    <source>
        <dbReference type="EMBL" id="OQR74614.1"/>
    </source>
</evidence>
<dbReference type="AlphaFoldDB" id="A0A1V9XM78"/>
<dbReference type="InParanoid" id="A0A1V9XM78"/>
<dbReference type="EMBL" id="MNPL01007684">
    <property type="protein sequence ID" value="OQR74614.1"/>
    <property type="molecule type" value="Genomic_DNA"/>
</dbReference>